<dbReference type="RefSeq" id="WP_203843718.1">
    <property type="nucleotide sequence ID" value="NZ_BAAATV010000046.1"/>
</dbReference>
<feature type="transmembrane region" description="Helical" evidence="1">
    <location>
        <begin position="139"/>
        <end position="161"/>
    </location>
</feature>
<dbReference type="Proteomes" id="UP000603200">
    <property type="component" value="Unassembled WGS sequence"/>
</dbReference>
<gene>
    <name evidence="2" type="ORF">Ahu01nite_099320</name>
</gene>
<evidence type="ECO:0000313" key="2">
    <source>
        <dbReference type="EMBL" id="GIE26830.1"/>
    </source>
</evidence>
<sequence>MTTHEITTLAVAYASDVGANSAPPAATAALTTVAVVSSVVAGSLTLLGVHPRGGDQPGEPTPDQLALRRGAAVAASLTWLLTAGATGRWSPLVVLLSLAAAVMAAGRAVPRLLRLAAVTATIALLLPATAVLHSGGGSGVGPAVAGALLGVGALAVAAVSLTDGTGRSSIGGSVTAAGSGPGSAVTAASAPLVRRPAVAAVAVLTAVVVVAGLVVTGSEPPAPPAPAGSPVLRRLETFPGAPMVLIVPGRPGANVVHLLTTGAQIGTAADALTPTTTRPGAGPGWADVQLVPGRNRIWLRAGGVVTSMDVDAGPATSAPDPAADLPECAASILGGLLAGRPARGHECPADRLVPADVRALNATVDFLAGRKVPALALVADQSTRGTEAAAAVRAHARVAGLRVAEPGAGRMPLLIVSGWAGADDALRRVATNSLAAEGAYLAPWLLDSALLDMPAGQVTGVDFDPGGPAANAYLSALHAAFPGDPACSGGFRSFAGANADSTGAPVRLFASSRIVMPGMSGHSGHGGTLRWLPDGAVTAVTGPLS</sequence>
<name>A0ABQ4A7J6_9ACTN</name>
<evidence type="ECO:0000313" key="3">
    <source>
        <dbReference type="Proteomes" id="UP000603200"/>
    </source>
</evidence>
<feature type="transmembrane region" description="Helical" evidence="1">
    <location>
        <begin position="112"/>
        <end position="133"/>
    </location>
</feature>
<comment type="caution">
    <text evidence="2">The sequence shown here is derived from an EMBL/GenBank/DDBJ whole genome shotgun (WGS) entry which is preliminary data.</text>
</comment>
<keyword evidence="1" id="KW-0812">Transmembrane</keyword>
<keyword evidence="1" id="KW-1133">Transmembrane helix</keyword>
<feature type="transmembrane region" description="Helical" evidence="1">
    <location>
        <begin position="197"/>
        <end position="215"/>
    </location>
</feature>
<organism evidence="2 3">
    <name type="scientific">Winogradskya humida</name>
    <dbReference type="NCBI Taxonomy" id="113566"/>
    <lineage>
        <taxon>Bacteria</taxon>
        <taxon>Bacillati</taxon>
        <taxon>Actinomycetota</taxon>
        <taxon>Actinomycetes</taxon>
        <taxon>Micromonosporales</taxon>
        <taxon>Micromonosporaceae</taxon>
        <taxon>Winogradskya</taxon>
    </lineage>
</organism>
<keyword evidence="1" id="KW-0472">Membrane</keyword>
<accession>A0ABQ4A7J6</accession>
<keyword evidence="3" id="KW-1185">Reference proteome</keyword>
<protein>
    <submittedName>
        <fullName evidence="2">Uncharacterized protein</fullName>
    </submittedName>
</protein>
<evidence type="ECO:0000256" key="1">
    <source>
        <dbReference type="SAM" id="Phobius"/>
    </source>
</evidence>
<proteinExistence type="predicted"/>
<dbReference type="EMBL" id="BOMN01000154">
    <property type="protein sequence ID" value="GIE26830.1"/>
    <property type="molecule type" value="Genomic_DNA"/>
</dbReference>
<reference evidence="2 3" key="1">
    <citation type="submission" date="2021-01" db="EMBL/GenBank/DDBJ databases">
        <title>Whole genome shotgun sequence of Actinoplanes humidus NBRC 14915.</title>
        <authorList>
            <person name="Komaki H."/>
            <person name="Tamura T."/>
        </authorList>
    </citation>
    <scope>NUCLEOTIDE SEQUENCE [LARGE SCALE GENOMIC DNA]</scope>
    <source>
        <strain evidence="2 3">NBRC 14915</strain>
    </source>
</reference>